<comment type="caution">
    <text evidence="2">The sequence shown here is derived from an EMBL/GenBank/DDBJ whole genome shotgun (WGS) entry which is preliminary data.</text>
</comment>
<evidence type="ECO:0000256" key="1">
    <source>
        <dbReference type="SAM" id="SignalP"/>
    </source>
</evidence>
<keyword evidence="3" id="KW-1185">Reference proteome</keyword>
<gene>
    <name evidence="2" type="ORF">I9W95_17470</name>
</gene>
<dbReference type="EMBL" id="JAEDAH010000105">
    <property type="protein sequence ID" value="MCA6065390.1"/>
    <property type="molecule type" value="Genomic_DNA"/>
</dbReference>
<proteinExistence type="predicted"/>
<feature type="chain" id="PRO_5047409618" evidence="1">
    <location>
        <begin position="20"/>
        <end position="340"/>
    </location>
</feature>
<sequence length="340" mass="36997">MRKIIIFCAMIFLSPLSKAESCPDAGIFGSKLLKAFCWDCLFPMRINGQTLRADSGASGPIPDGAMNQLICSCPDAAGVPEFGQPLSAWFPRFITETIQKPYCSPSLAGTTLANGTRVAVGGDVSSRKLKAGQMVSDAAFLHFHTLSFPILEMLELVMESSCNPDKFVDMELQYISEPDPLWNDNLLSAMLTPESVLFTNPAAMAVCSYECNAVTADPNSLDYHWCAGCWGGVYPFTGHANHNGSRVKHSSLVMTKALAALHRRLLAFNTVGPDAACETKIAPSLIKKQYRFGMMYPSPEAKSVHAIGESTLVWGESRQKAAAGSNHVYIGFRYQDCCVR</sequence>
<reference evidence="2 3" key="1">
    <citation type="submission" date="2020-12" db="EMBL/GenBank/DDBJ databases">
        <title>Novel Thalassolituus-related marine hydrocarbonoclastic bacteria mediated algae-derived hydrocarbons mineralization in twilight zone of the northern South China Sea.</title>
        <authorList>
            <person name="Dong C."/>
        </authorList>
    </citation>
    <scope>NUCLEOTIDE SEQUENCE [LARGE SCALE GENOMIC DNA]</scope>
    <source>
        <strain evidence="2 3">IMCC1826</strain>
    </source>
</reference>
<evidence type="ECO:0000313" key="3">
    <source>
        <dbReference type="Proteomes" id="UP000714380"/>
    </source>
</evidence>
<accession>A0ABS7ZYE2</accession>
<dbReference type="Pfam" id="PF06834">
    <property type="entry name" value="TraU"/>
    <property type="match status" value="1"/>
</dbReference>
<feature type="signal peptide" evidence="1">
    <location>
        <begin position="1"/>
        <end position="19"/>
    </location>
</feature>
<evidence type="ECO:0000313" key="2">
    <source>
        <dbReference type="EMBL" id="MCA6065390.1"/>
    </source>
</evidence>
<name>A0ABS7ZYE2_9GAMM</name>
<protein>
    <submittedName>
        <fullName evidence="2">TraU family protein</fullName>
    </submittedName>
</protein>
<dbReference type="InterPro" id="IPR009649">
    <property type="entry name" value="TraU"/>
</dbReference>
<dbReference type="Proteomes" id="UP000714380">
    <property type="component" value="Unassembled WGS sequence"/>
</dbReference>
<keyword evidence="1" id="KW-0732">Signal</keyword>
<organism evidence="2 3">
    <name type="scientific">Thalassolituus marinus</name>
    <dbReference type="NCBI Taxonomy" id="671053"/>
    <lineage>
        <taxon>Bacteria</taxon>
        <taxon>Pseudomonadati</taxon>
        <taxon>Pseudomonadota</taxon>
        <taxon>Gammaproteobacteria</taxon>
        <taxon>Oceanospirillales</taxon>
        <taxon>Oceanospirillaceae</taxon>
        <taxon>Thalassolituus</taxon>
    </lineage>
</organism>